<reference evidence="2" key="1">
    <citation type="submission" date="2021-11" db="EMBL/GenBank/DDBJ databases">
        <title>Streptomyces corallinus and Kineosporia corallina sp. nov., two new coral-derived marine actinobacteria.</title>
        <authorList>
            <person name="Buangrab K."/>
            <person name="Sutthacheep M."/>
            <person name="Yeemin T."/>
            <person name="Harunari E."/>
            <person name="Igarashi Y."/>
            <person name="Sripreechasak P."/>
            <person name="Kanchanasin P."/>
            <person name="Tanasupawat S."/>
            <person name="Phongsopitanun W."/>
        </authorList>
    </citation>
    <scope>NUCLEOTIDE SEQUENCE</scope>
    <source>
        <strain evidence="2">JCM 31032</strain>
    </source>
</reference>
<sequence>MATIWLALVLLLLACLILGPQRGVPVARATWVAMASAFVAWRAAAGYWGGTQVALADWLQAHKAFIFLIVVALFVGRQCFTGAGLARTMKILLPIVFIDYAATTALTTAGGGRGAIWTENNFELMTVIGLTYLAWPHLGKNRAWWMVLLGVIVLGLSGSRSSVAEFGIMLAILLWRPRDPKFIGYLLAGVVVWWASGRVFAERSTGKRSDRELFFEVFQRELQDFTIAQWLFGRPVLTPLHVGSCDTLSAWAGLFSSANPGQCYSAILHMYVSRIVLDFGIVGGIFLLCGLWFCLARSGASTRDRLALIGIGVANAISVSSFNSEYMLIPLVVAAGLQYGGKPKIERPGGLAS</sequence>
<keyword evidence="3" id="KW-1185">Reference proteome</keyword>
<evidence type="ECO:0000313" key="3">
    <source>
        <dbReference type="Proteomes" id="UP001138997"/>
    </source>
</evidence>
<dbReference type="RefSeq" id="WP_231440001.1">
    <property type="nucleotide sequence ID" value="NZ_JAJOMB010000003.1"/>
</dbReference>
<dbReference type="Proteomes" id="UP001138997">
    <property type="component" value="Unassembled WGS sequence"/>
</dbReference>
<feature type="transmembrane region" description="Helical" evidence="1">
    <location>
        <begin position="65"/>
        <end position="85"/>
    </location>
</feature>
<organism evidence="2 3">
    <name type="scientific">Kineosporia babensis</name>
    <dbReference type="NCBI Taxonomy" id="499548"/>
    <lineage>
        <taxon>Bacteria</taxon>
        <taxon>Bacillati</taxon>
        <taxon>Actinomycetota</taxon>
        <taxon>Actinomycetes</taxon>
        <taxon>Kineosporiales</taxon>
        <taxon>Kineosporiaceae</taxon>
        <taxon>Kineosporia</taxon>
    </lineage>
</organism>
<comment type="caution">
    <text evidence="2">The sequence shown here is derived from an EMBL/GenBank/DDBJ whole genome shotgun (WGS) entry which is preliminary data.</text>
</comment>
<gene>
    <name evidence="2" type="ORF">LR394_07960</name>
</gene>
<evidence type="ECO:0000313" key="2">
    <source>
        <dbReference type="EMBL" id="MCD5310825.1"/>
    </source>
</evidence>
<evidence type="ECO:0000256" key="1">
    <source>
        <dbReference type="SAM" id="Phobius"/>
    </source>
</evidence>
<evidence type="ECO:0008006" key="4">
    <source>
        <dbReference type="Google" id="ProtNLM"/>
    </source>
</evidence>
<keyword evidence="1" id="KW-0472">Membrane</keyword>
<feature type="transmembrane region" description="Helical" evidence="1">
    <location>
        <begin position="275"/>
        <end position="295"/>
    </location>
</feature>
<name>A0A9X1STR2_9ACTN</name>
<dbReference type="AlphaFoldDB" id="A0A9X1STR2"/>
<feature type="transmembrane region" description="Helical" evidence="1">
    <location>
        <begin position="182"/>
        <end position="201"/>
    </location>
</feature>
<protein>
    <recommendedName>
        <fullName evidence="4">O-antigen ligase</fullName>
    </recommendedName>
</protein>
<feature type="transmembrane region" description="Helical" evidence="1">
    <location>
        <begin position="144"/>
        <end position="175"/>
    </location>
</feature>
<keyword evidence="1" id="KW-0812">Transmembrane</keyword>
<accession>A0A9X1STR2</accession>
<proteinExistence type="predicted"/>
<keyword evidence="1" id="KW-1133">Transmembrane helix</keyword>
<feature type="transmembrane region" description="Helical" evidence="1">
    <location>
        <begin position="39"/>
        <end position="58"/>
    </location>
</feature>
<feature type="transmembrane region" description="Helical" evidence="1">
    <location>
        <begin position="91"/>
        <end position="109"/>
    </location>
</feature>
<dbReference type="EMBL" id="JAJOMB010000003">
    <property type="protein sequence ID" value="MCD5310825.1"/>
    <property type="molecule type" value="Genomic_DNA"/>
</dbReference>